<dbReference type="Pfam" id="PF00857">
    <property type="entry name" value="Isochorismatase"/>
    <property type="match status" value="1"/>
</dbReference>
<evidence type="ECO:0000256" key="3">
    <source>
        <dbReference type="ARBA" id="ARBA00022801"/>
    </source>
</evidence>
<dbReference type="InterPro" id="IPR016291">
    <property type="entry name" value="Isochorismatase"/>
</dbReference>
<dbReference type="PIRSF" id="PIRSF001111">
    <property type="entry name" value="Isochorismatase"/>
    <property type="match status" value="1"/>
</dbReference>
<evidence type="ECO:0000256" key="2">
    <source>
        <dbReference type="ARBA" id="ARBA00012100"/>
    </source>
</evidence>
<dbReference type="Proteomes" id="UP000249898">
    <property type="component" value="Chromosome"/>
</dbReference>
<dbReference type="Pfam" id="PF00550">
    <property type="entry name" value="PP-binding"/>
    <property type="match status" value="1"/>
</dbReference>
<dbReference type="PRINTS" id="PR01398">
    <property type="entry name" value="ISCHRISMTASE"/>
</dbReference>
<evidence type="ECO:0000256" key="5">
    <source>
        <dbReference type="PIRSR" id="PIRSR001111-50"/>
    </source>
</evidence>
<feature type="modified residue" description="O-(pantetheine 4'-phosphoryl)serine" evidence="5">
    <location>
        <position position="251"/>
    </location>
</feature>
<dbReference type="SUPFAM" id="SSF52499">
    <property type="entry name" value="Isochorismatase-like hydrolases"/>
    <property type="match status" value="1"/>
</dbReference>
<evidence type="ECO:0000256" key="1">
    <source>
        <dbReference type="ARBA" id="ARBA00004924"/>
    </source>
</evidence>
<gene>
    <name evidence="7" type="ORF">A8139_10205</name>
</gene>
<keyword evidence="3" id="KW-0378">Hydrolase</keyword>
<organism evidence="7 8">
    <name type="scientific">Marinomonas primoryensis</name>
    <dbReference type="NCBI Taxonomy" id="178399"/>
    <lineage>
        <taxon>Bacteria</taxon>
        <taxon>Pseudomonadati</taxon>
        <taxon>Pseudomonadota</taxon>
        <taxon>Gammaproteobacteria</taxon>
        <taxon>Oceanospirillales</taxon>
        <taxon>Oceanospirillaceae</taxon>
        <taxon>Marinomonas</taxon>
    </lineage>
</organism>
<dbReference type="AlphaFoldDB" id="A0A2Z4PS76"/>
<evidence type="ECO:0000313" key="7">
    <source>
        <dbReference type="EMBL" id="AWY00333.1"/>
    </source>
</evidence>
<dbReference type="InterPro" id="IPR036380">
    <property type="entry name" value="Isochorismatase-like_sf"/>
</dbReference>
<dbReference type="CDD" id="cd01013">
    <property type="entry name" value="isochorismatase"/>
    <property type="match status" value="1"/>
</dbReference>
<dbReference type="PANTHER" id="PTHR43540:SF3">
    <property type="entry name" value="ENTEROBACTIN SYNTHASE COMPONENT B"/>
    <property type="match status" value="1"/>
</dbReference>
<dbReference type="InterPro" id="IPR050272">
    <property type="entry name" value="Isochorismatase-like_hydrls"/>
</dbReference>
<dbReference type="SUPFAM" id="SSF47336">
    <property type="entry name" value="ACP-like"/>
    <property type="match status" value="1"/>
</dbReference>
<dbReference type="PROSITE" id="PS50075">
    <property type="entry name" value="CARRIER"/>
    <property type="match status" value="1"/>
</dbReference>
<accession>A0A2Z4PS76</accession>
<reference evidence="7 8" key="1">
    <citation type="submission" date="2016-06" db="EMBL/GenBank/DDBJ databases">
        <title>The sequenced genome of the ice-adhering bacterium Marinomonas primoryensis, from Antarctica.</title>
        <authorList>
            <person name="Graham L."/>
            <person name="Vance T.D.R."/>
            <person name="Davies P.L."/>
        </authorList>
    </citation>
    <scope>NUCLEOTIDE SEQUENCE [LARGE SCALE GENOMIC DNA]</scope>
    <source>
        <strain evidence="7 8">AceL</strain>
    </source>
</reference>
<comment type="catalytic activity">
    <reaction evidence="4">
        <text>isochorismate + H2O = (2S,3S)-2,3-dihydroxy-2,3-dihydrobenzoate + pyruvate</text>
        <dbReference type="Rhea" id="RHEA:11112"/>
        <dbReference type="ChEBI" id="CHEBI:15361"/>
        <dbReference type="ChEBI" id="CHEBI:15377"/>
        <dbReference type="ChEBI" id="CHEBI:29780"/>
        <dbReference type="ChEBI" id="CHEBI:58764"/>
        <dbReference type="EC" id="3.3.2.1"/>
    </reaction>
</comment>
<evidence type="ECO:0000313" key="8">
    <source>
        <dbReference type="Proteomes" id="UP000249898"/>
    </source>
</evidence>
<name>A0A2Z4PS76_9GAMM</name>
<proteinExistence type="predicted"/>
<keyword evidence="5" id="KW-0597">Phosphoprotein</keyword>
<dbReference type="OrthoDB" id="5794853at2"/>
<dbReference type="EC" id="3.3.2.1" evidence="2"/>
<protein>
    <recommendedName>
        <fullName evidence="2">isochorismatase</fullName>
        <ecNumber evidence="2">3.3.2.1</ecNumber>
    </recommendedName>
</protein>
<dbReference type="InterPro" id="IPR009081">
    <property type="entry name" value="PP-bd_ACP"/>
</dbReference>
<evidence type="ECO:0000256" key="4">
    <source>
        <dbReference type="ARBA" id="ARBA00048590"/>
    </source>
</evidence>
<dbReference type="InterPro" id="IPR000868">
    <property type="entry name" value="Isochorismatase-like_dom"/>
</dbReference>
<comment type="pathway">
    <text evidence="1">Siderophore biosynthesis.</text>
</comment>
<dbReference type="Gene3D" id="3.40.50.850">
    <property type="entry name" value="Isochorismatase-like"/>
    <property type="match status" value="1"/>
</dbReference>
<comment type="cofactor">
    <cofactor evidence="5">
        <name>pantetheine 4'-phosphate</name>
        <dbReference type="ChEBI" id="CHEBI:47942"/>
    </cofactor>
    <text evidence="5">Binds 1 phosphopantetheine covalently.</text>
</comment>
<dbReference type="RefSeq" id="WP_112137878.1">
    <property type="nucleotide sequence ID" value="NZ_CP016181.1"/>
</dbReference>
<dbReference type="PANTHER" id="PTHR43540">
    <property type="entry name" value="PEROXYUREIDOACRYLATE/UREIDOACRYLATE AMIDOHYDROLASE-RELATED"/>
    <property type="match status" value="1"/>
</dbReference>
<dbReference type="EMBL" id="CP016181">
    <property type="protein sequence ID" value="AWY00333.1"/>
    <property type="molecule type" value="Genomic_DNA"/>
</dbReference>
<evidence type="ECO:0000259" key="6">
    <source>
        <dbReference type="PROSITE" id="PS50075"/>
    </source>
</evidence>
<dbReference type="Gene3D" id="1.10.1200.10">
    <property type="entry name" value="ACP-like"/>
    <property type="match status" value="1"/>
</dbReference>
<dbReference type="GO" id="GO:0008908">
    <property type="term" value="F:isochorismatase activity"/>
    <property type="evidence" value="ECO:0007669"/>
    <property type="project" value="UniProtKB-EC"/>
</dbReference>
<sequence>MSIPTISSYPMPTADTFPNQKVNWVLEPKRAVFLIHDMQAYFLRFYDVESDLIKALKQNLASIKAYCRANGIPVVYTAQPKDQKPEDRALLNDMWGSGLNDFPELQKVIDELSPDEDDTVLVKWRYSAFHRSNLQELMQSWGRDQLIIGGIYAHIGCMITATDAFMRDIQPFMVGDALADFSEAEHRQALTFTGGRTGRVISTRDVLIATDVSGVSFQYEQLKAQVFAFLDDEDIEEFDANEELIDYGLDSIQIMSLVSQWKNQGLDVSFQELANASTLNGWWGLIQTKLTQGQPSDHIRAETV</sequence>
<feature type="domain" description="Carrier" evidence="6">
    <location>
        <begin position="214"/>
        <end position="290"/>
    </location>
</feature>
<keyword evidence="5" id="KW-0596">Phosphopantetheine</keyword>
<dbReference type="InterPro" id="IPR036736">
    <property type="entry name" value="ACP-like_sf"/>
</dbReference>